<dbReference type="PANTHER" id="PTHR24121:SF23">
    <property type="entry name" value="NO MECHANORECEPTOR POTENTIAL C, ISOFORM H"/>
    <property type="match status" value="1"/>
</dbReference>
<evidence type="ECO:0000256" key="1">
    <source>
        <dbReference type="PROSITE-ProRule" id="PRU00023"/>
    </source>
</evidence>
<dbReference type="PANTHER" id="PTHR24121">
    <property type="entry name" value="NO MECHANORECEPTOR POTENTIAL C, ISOFORM D-RELATED"/>
    <property type="match status" value="1"/>
</dbReference>
<dbReference type="Gene3D" id="1.25.40.20">
    <property type="entry name" value="Ankyrin repeat-containing domain"/>
    <property type="match status" value="1"/>
</dbReference>
<name>A0ABR1IRD4_9AGAR</name>
<sequence>MAIPTAEEKEDVFLSCRYGDLEDIQQFVKNFGPEPLSEIRDENSNSILHMICGNGHKDVLDYILPLVPSSLLSTQNISGSTPLHWAALNSHLDIVKTLVQFPSGPGIDLIDIKNAAGHSPLAEAELAGWEEGAKWLVEVMNLDADKNVKEENGAGVDDSDTVDPKQDIEVEIEDADGQVAKMTISGSAKSAKDATSTREQETAT</sequence>
<dbReference type="SUPFAM" id="SSF48403">
    <property type="entry name" value="Ankyrin repeat"/>
    <property type="match status" value="1"/>
</dbReference>
<dbReference type="InterPro" id="IPR002110">
    <property type="entry name" value="Ankyrin_rpt"/>
</dbReference>
<dbReference type="SMART" id="SM00248">
    <property type="entry name" value="ANK"/>
    <property type="match status" value="2"/>
</dbReference>
<accession>A0ABR1IRD4</accession>
<dbReference type="InterPro" id="IPR036770">
    <property type="entry name" value="Ankyrin_rpt-contain_sf"/>
</dbReference>
<dbReference type="PROSITE" id="PS50297">
    <property type="entry name" value="ANK_REP_REGION"/>
    <property type="match status" value="1"/>
</dbReference>
<reference evidence="3 4" key="1">
    <citation type="submission" date="2024-01" db="EMBL/GenBank/DDBJ databases">
        <title>A draft genome for the cacao thread blight pathogen Marasmiellus scandens.</title>
        <authorList>
            <person name="Baruah I.K."/>
            <person name="Leung J."/>
            <person name="Bukari Y."/>
            <person name="Amoako-Attah I."/>
            <person name="Meinhardt L.W."/>
            <person name="Bailey B.A."/>
            <person name="Cohen S.P."/>
        </authorList>
    </citation>
    <scope>NUCLEOTIDE SEQUENCE [LARGE SCALE GENOMIC DNA]</scope>
    <source>
        <strain evidence="3 4">GH-19</strain>
    </source>
</reference>
<dbReference type="Pfam" id="PF12796">
    <property type="entry name" value="Ank_2"/>
    <property type="match status" value="1"/>
</dbReference>
<gene>
    <name evidence="3" type="primary">YAR1_2</name>
    <name evidence="3" type="ORF">VKT23_019098</name>
</gene>
<evidence type="ECO:0000256" key="2">
    <source>
        <dbReference type="SAM" id="MobiDB-lite"/>
    </source>
</evidence>
<proteinExistence type="predicted"/>
<comment type="caution">
    <text evidence="3">The sequence shown here is derived from an EMBL/GenBank/DDBJ whole genome shotgun (WGS) entry which is preliminary data.</text>
</comment>
<organism evidence="3 4">
    <name type="scientific">Marasmiellus scandens</name>
    <dbReference type="NCBI Taxonomy" id="2682957"/>
    <lineage>
        <taxon>Eukaryota</taxon>
        <taxon>Fungi</taxon>
        <taxon>Dikarya</taxon>
        <taxon>Basidiomycota</taxon>
        <taxon>Agaricomycotina</taxon>
        <taxon>Agaricomycetes</taxon>
        <taxon>Agaricomycetidae</taxon>
        <taxon>Agaricales</taxon>
        <taxon>Marasmiineae</taxon>
        <taxon>Omphalotaceae</taxon>
        <taxon>Marasmiellus</taxon>
    </lineage>
</organism>
<evidence type="ECO:0000313" key="3">
    <source>
        <dbReference type="EMBL" id="KAK7436544.1"/>
    </source>
</evidence>
<feature type="compositionally biased region" description="Basic and acidic residues" evidence="2">
    <location>
        <begin position="190"/>
        <end position="204"/>
    </location>
</feature>
<dbReference type="EMBL" id="JBANRG010000093">
    <property type="protein sequence ID" value="KAK7436544.1"/>
    <property type="molecule type" value="Genomic_DNA"/>
</dbReference>
<feature type="region of interest" description="Disordered" evidence="2">
    <location>
        <begin position="181"/>
        <end position="204"/>
    </location>
</feature>
<dbReference type="PROSITE" id="PS50088">
    <property type="entry name" value="ANK_REPEAT"/>
    <property type="match status" value="1"/>
</dbReference>
<dbReference type="Proteomes" id="UP001498398">
    <property type="component" value="Unassembled WGS sequence"/>
</dbReference>
<feature type="repeat" description="ANK" evidence="1">
    <location>
        <begin position="78"/>
        <end position="100"/>
    </location>
</feature>
<protein>
    <submittedName>
        <fullName evidence="3">Ankyrin repeat-containing protein</fullName>
    </submittedName>
</protein>
<keyword evidence="4" id="KW-1185">Reference proteome</keyword>
<evidence type="ECO:0000313" key="4">
    <source>
        <dbReference type="Proteomes" id="UP001498398"/>
    </source>
</evidence>
<keyword evidence="1" id="KW-0040">ANK repeat</keyword>